<sequence>MEIPRGRWYGGIATADVVGCNLRCGVCWAWRYAFRADVGQLYAPAEVAERLVSIARSRGYRYVRLSGGEPTIARRHLLAVIGEVPSDLTFILETNGLLIDEGYARELAHFPNLVVRVSIKGATPEEFAKITLADGKYFYRQLDAIRALIAAGMRPCEDVYPAAMLGLTPEGGERALQMELAKIDEGLADCVDEEYVILYPHVVDLMRSRRLKPVRAVTPDGVPASMI</sequence>
<organism evidence="1 2">
    <name type="scientific">Thermoproteus sp. AZ2</name>
    <dbReference type="NCBI Taxonomy" id="1609232"/>
    <lineage>
        <taxon>Archaea</taxon>
        <taxon>Thermoproteota</taxon>
        <taxon>Thermoprotei</taxon>
        <taxon>Thermoproteales</taxon>
        <taxon>Thermoproteaceae</taxon>
        <taxon>Thermoproteus</taxon>
    </lineage>
</organism>
<name>A0ACC6V1U0_9CREN</name>
<comment type="caution">
    <text evidence="1">The sequence shown here is derived from an EMBL/GenBank/DDBJ whole genome shotgun (WGS) entry which is preliminary data.</text>
</comment>
<evidence type="ECO:0000313" key="2">
    <source>
        <dbReference type="Proteomes" id="UP000033636"/>
    </source>
</evidence>
<gene>
    <name evidence="1" type="ORF">TU35_007265</name>
</gene>
<evidence type="ECO:0000313" key="1">
    <source>
        <dbReference type="EMBL" id="MFB6491024.1"/>
    </source>
</evidence>
<dbReference type="Proteomes" id="UP000033636">
    <property type="component" value="Unassembled WGS sequence"/>
</dbReference>
<protein>
    <submittedName>
        <fullName evidence="1">Radical SAM protein</fullName>
    </submittedName>
</protein>
<accession>A0ACC6V1U0</accession>
<reference evidence="1" key="1">
    <citation type="submission" date="2024-07" db="EMBL/GenBank/DDBJ databases">
        <title>Metagenome and Metagenome-Assembled Genomes of Archaea from a hot spring from the geothermal field of Los Azufres, Mexico.</title>
        <authorList>
            <person name="Marin-Paredes R."/>
            <person name="Martinez-Romero E."/>
            <person name="Servin-Garciduenas L.E."/>
        </authorList>
    </citation>
    <scope>NUCLEOTIDE SEQUENCE</scope>
</reference>
<dbReference type="EMBL" id="JZWT02000019">
    <property type="protein sequence ID" value="MFB6491024.1"/>
    <property type="molecule type" value="Genomic_DNA"/>
</dbReference>
<proteinExistence type="predicted"/>